<reference evidence="1 2" key="1">
    <citation type="journal article" date="2021" name="Elife">
        <title>Chloroplast acquisition without the gene transfer in kleptoplastic sea slugs, Plakobranchus ocellatus.</title>
        <authorList>
            <person name="Maeda T."/>
            <person name="Takahashi S."/>
            <person name="Yoshida T."/>
            <person name="Shimamura S."/>
            <person name="Takaki Y."/>
            <person name="Nagai Y."/>
            <person name="Toyoda A."/>
            <person name="Suzuki Y."/>
            <person name="Arimoto A."/>
            <person name="Ishii H."/>
            <person name="Satoh N."/>
            <person name="Nishiyama T."/>
            <person name="Hasebe M."/>
            <person name="Maruyama T."/>
            <person name="Minagawa J."/>
            <person name="Obokata J."/>
            <person name="Shigenobu S."/>
        </authorList>
    </citation>
    <scope>NUCLEOTIDE SEQUENCE [LARGE SCALE GENOMIC DNA]</scope>
</reference>
<gene>
    <name evidence="1" type="ORF">PoB_001746100</name>
</gene>
<keyword evidence="2" id="KW-1185">Reference proteome</keyword>
<organism evidence="1 2">
    <name type="scientific">Plakobranchus ocellatus</name>
    <dbReference type="NCBI Taxonomy" id="259542"/>
    <lineage>
        <taxon>Eukaryota</taxon>
        <taxon>Metazoa</taxon>
        <taxon>Spiralia</taxon>
        <taxon>Lophotrochozoa</taxon>
        <taxon>Mollusca</taxon>
        <taxon>Gastropoda</taxon>
        <taxon>Heterobranchia</taxon>
        <taxon>Euthyneura</taxon>
        <taxon>Panpulmonata</taxon>
        <taxon>Sacoglossa</taxon>
        <taxon>Placobranchoidea</taxon>
        <taxon>Plakobranchidae</taxon>
        <taxon>Plakobranchus</taxon>
    </lineage>
</organism>
<evidence type="ECO:0000313" key="2">
    <source>
        <dbReference type="Proteomes" id="UP000735302"/>
    </source>
</evidence>
<evidence type="ECO:0000313" key="1">
    <source>
        <dbReference type="EMBL" id="GFN90955.1"/>
    </source>
</evidence>
<dbReference type="EMBL" id="BLXT01002074">
    <property type="protein sequence ID" value="GFN90955.1"/>
    <property type="molecule type" value="Genomic_DNA"/>
</dbReference>
<comment type="caution">
    <text evidence="1">The sequence shown here is derived from an EMBL/GenBank/DDBJ whole genome shotgun (WGS) entry which is preliminary data.</text>
</comment>
<evidence type="ECO:0008006" key="3">
    <source>
        <dbReference type="Google" id="ProtNLM"/>
    </source>
</evidence>
<sequence>MGRGKIINSILKQRGKSDTIRVLFVQRSLAAFNNAGQVLLEKMPLDNDCIMAFSALDPEIRGTTASLLCLNNLAALIPSVVLDEGALDQESRSFQTDKNILPVSGRIEVWWAKLGCEWYVNLAKLVKAALSCFHGPLVESTFSVMGHIVTKNKTNMDVQTYAAYQTIKYHLKSMGKSSIECFAKADPFKDAVCGKLSPSIR</sequence>
<protein>
    <recommendedName>
        <fullName evidence="3">HAT C-terminal dimerisation domain-containing protein</fullName>
    </recommendedName>
</protein>
<name>A0AAV3Z8J9_9GAST</name>
<dbReference type="AlphaFoldDB" id="A0AAV3Z8J9"/>
<dbReference type="Proteomes" id="UP000735302">
    <property type="component" value="Unassembled WGS sequence"/>
</dbReference>
<proteinExistence type="predicted"/>
<accession>A0AAV3Z8J9</accession>